<dbReference type="InterPro" id="IPR029060">
    <property type="entry name" value="PIN-like_dom_sf"/>
</dbReference>
<feature type="domain" description="PIN" evidence="1">
    <location>
        <begin position="2"/>
        <end position="137"/>
    </location>
</feature>
<dbReference type="SUPFAM" id="SSF88723">
    <property type="entry name" value="PIN domain-like"/>
    <property type="match status" value="1"/>
</dbReference>
<dbReference type="EMBL" id="MFJL01000029">
    <property type="protein sequence ID" value="OGG14048.1"/>
    <property type="molecule type" value="Genomic_DNA"/>
</dbReference>
<accession>A0A1F5ZNN1</accession>
<sequence>MYLIDTNILIADILSKYETDKISRKYRKFYSKISLSERIITDFILGEFEQFISQVFPHRYKVSHEKGKEIDEALHVFLSEAIHTFTLDYASTFTTIKASALYGKFLNIHPIGFFDSLLLSLAQEKSYVLLTQDKRLTACAQELKIEFVNL</sequence>
<dbReference type="Gene3D" id="3.40.50.1010">
    <property type="entry name" value="5'-nuclease"/>
    <property type="match status" value="1"/>
</dbReference>
<evidence type="ECO:0000313" key="2">
    <source>
        <dbReference type="EMBL" id="OGG14048.1"/>
    </source>
</evidence>
<dbReference type="Pfam" id="PF01850">
    <property type="entry name" value="PIN"/>
    <property type="match status" value="1"/>
</dbReference>
<dbReference type="STRING" id="1798382.A3D77_00885"/>
<evidence type="ECO:0000313" key="3">
    <source>
        <dbReference type="Proteomes" id="UP000176923"/>
    </source>
</evidence>
<organism evidence="2 3">
    <name type="scientific">Candidatus Gottesmanbacteria bacterium RIFCSPHIGHO2_02_FULL_39_11</name>
    <dbReference type="NCBI Taxonomy" id="1798382"/>
    <lineage>
        <taxon>Bacteria</taxon>
        <taxon>Candidatus Gottesmaniibacteriota</taxon>
    </lineage>
</organism>
<evidence type="ECO:0000259" key="1">
    <source>
        <dbReference type="Pfam" id="PF01850"/>
    </source>
</evidence>
<reference evidence="2 3" key="1">
    <citation type="journal article" date="2016" name="Nat. Commun.">
        <title>Thousands of microbial genomes shed light on interconnected biogeochemical processes in an aquifer system.</title>
        <authorList>
            <person name="Anantharaman K."/>
            <person name="Brown C.T."/>
            <person name="Hug L.A."/>
            <person name="Sharon I."/>
            <person name="Castelle C.J."/>
            <person name="Probst A.J."/>
            <person name="Thomas B.C."/>
            <person name="Singh A."/>
            <person name="Wilkins M.J."/>
            <person name="Karaoz U."/>
            <person name="Brodie E.L."/>
            <person name="Williams K.H."/>
            <person name="Hubbard S.S."/>
            <person name="Banfield J.F."/>
        </authorList>
    </citation>
    <scope>NUCLEOTIDE SEQUENCE [LARGE SCALE GENOMIC DNA]</scope>
</reference>
<dbReference type="InterPro" id="IPR002716">
    <property type="entry name" value="PIN_dom"/>
</dbReference>
<protein>
    <recommendedName>
        <fullName evidence="1">PIN domain-containing protein</fullName>
    </recommendedName>
</protein>
<name>A0A1F5ZNN1_9BACT</name>
<proteinExistence type="predicted"/>
<dbReference type="Proteomes" id="UP000176923">
    <property type="component" value="Unassembled WGS sequence"/>
</dbReference>
<gene>
    <name evidence="2" type="ORF">A3D77_00885</name>
</gene>
<dbReference type="AlphaFoldDB" id="A0A1F5ZNN1"/>
<comment type="caution">
    <text evidence="2">The sequence shown here is derived from an EMBL/GenBank/DDBJ whole genome shotgun (WGS) entry which is preliminary data.</text>
</comment>